<dbReference type="Pfam" id="PF07484">
    <property type="entry name" value="Collar"/>
    <property type="match status" value="1"/>
</dbReference>
<evidence type="ECO:0000313" key="2">
    <source>
        <dbReference type="EMBL" id="UGS36373.1"/>
    </source>
</evidence>
<keyword evidence="3" id="KW-1185">Reference proteome</keyword>
<protein>
    <recommendedName>
        <fullName evidence="1">Phage tail collar domain-containing protein</fullName>
    </recommendedName>
</protein>
<organism evidence="2 3">
    <name type="scientific">Capillimicrobium parvum</name>
    <dbReference type="NCBI Taxonomy" id="2884022"/>
    <lineage>
        <taxon>Bacteria</taxon>
        <taxon>Bacillati</taxon>
        <taxon>Actinomycetota</taxon>
        <taxon>Thermoleophilia</taxon>
        <taxon>Solirubrobacterales</taxon>
        <taxon>Capillimicrobiaceae</taxon>
        <taxon>Capillimicrobium</taxon>
    </lineage>
</organism>
<evidence type="ECO:0000259" key="1">
    <source>
        <dbReference type="Pfam" id="PF07484"/>
    </source>
</evidence>
<dbReference type="InterPro" id="IPR037053">
    <property type="entry name" value="Phage_tail_collar_dom_sf"/>
</dbReference>
<dbReference type="Proteomes" id="UP001162834">
    <property type="component" value="Chromosome"/>
</dbReference>
<evidence type="ECO:0000313" key="3">
    <source>
        <dbReference type="Proteomes" id="UP001162834"/>
    </source>
</evidence>
<feature type="domain" description="Phage tail collar" evidence="1">
    <location>
        <begin position="7"/>
        <end position="62"/>
    </location>
</feature>
<dbReference type="InterPro" id="IPR011083">
    <property type="entry name" value="Phage_tail_collar_dom"/>
</dbReference>
<dbReference type="AlphaFoldDB" id="A0A9E7C1F5"/>
<dbReference type="KEGG" id="sbae:DSM104329_02777"/>
<dbReference type="Gene3D" id="3.90.1340.10">
    <property type="entry name" value="Phage tail collar domain"/>
    <property type="match status" value="1"/>
</dbReference>
<name>A0A9E7C1F5_9ACTN</name>
<sequence>MSEPYVGEIKLFGGNFAPRGWAFCDGSVLPIAQNTALFSLIGTTYGGNGQTQFALPDLRGRAAMGAWAGGSGVPAKPLGQQTGAEQVALTADQLPEHSHQLRATEAAGGVRDPNGQTFATGGAYAQTTNNKLMHPTFLNPAGGGQPHPNMQPFQAASYIIALEGIYPPRE</sequence>
<gene>
    <name evidence="2" type="ORF">DSM104329_02777</name>
</gene>
<proteinExistence type="predicted"/>
<accession>A0A9E7C1F5</accession>
<dbReference type="SUPFAM" id="SSF88874">
    <property type="entry name" value="Receptor-binding domain of short tail fibre protein gp12"/>
    <property type="match status" value="1"/>
</dbReference>
<reference evidence="2" key="1">
    <citation type="journal article" date="2022" name="Int. J. Syst. Evol. Microbiol.">
        <title>Pseudomonas aegrilactucae sp. nov. and Pseudomonas morbosilactucae sp. nov., pathogens causing bacterial rot of lettuce in Japan.</title>
        <authorList>
            <person name="Sawada H."/>
            <person name="Fujikawa T."/>
            <person name="Satou M."/>
        </authorList>
    </citation>
    <scope>NUCLEOTIDE SEQUENCE</scope>
    <source>
        <strain evidence="2">0166_1</strain>
    </source>
</reference>
<dbReference type="RefSeq" id="WP_259316045.1">
    <property type="nucleotide sequence ID" value="NZ_CP087164.1"/>
</dbReference>
<dbReference type="EMBL" id="CP087164">
    <property type="protein sequence ID" value="UGS36373.1"/>
    <property type="molecule type" value="Genomic_DNA"/>
</dbReference>